<dbReference type="Proteomes" id="UP000813444">
    <property type="component" value="Unassembled WGS sequence"/>
</dbReference>
<dbReference type="AlphaFoldDB" id="A0A8K0STB6"/>
<feature type="region of interest" description="Disordered" evidence="1">
    <location>
        <begin position="31"/>
        <end position="52"/>
    </location>
</feature>
<feature type="region of interest" description="Disordered" evidence="1">
    <location>
        <begin position="69"/>
        <end position="105"/>
    </location>
</feature>
<sequence length="129" mass="13920">MVAACCPIGNYMQPENRLMIGVHGIDSTHLVVPSHSPMSSDTRNQRTSPGVIAAKSEAECFDRLRKELGELGDRDATQVTAQASENSPSALQTNPDDAARRPGHHFTSTNILIARTIRTAMAGIQPPTR</sequence>
<organism evidence="2 3">
    <name type="scientific">Stachybotrys elegans</name>
    <dbReference type="NCBI Taxonomy" id="80388"/>
    <lineage>
        <taxon>Eukaryota</taxon>
        <taxon>Fungi</taxon>
        <taxon>Dikarya</taxon>
        <taxon>Ascomycota</taxon>
        <taxon>Pezizomycotina</taxon>
        <taxon>Sordariomycetes</taxon>
        <taxon>Hypocreomycetidae</taxon>
        <taxon>Hypocreales</taxon>
        <taxon>Stachybotryaceae</taxon>
        <taxon>Stachybotrys</taxon>
    </lineage>
</organism>
<protein>
    <submittedName>
        <fullName evidence="2">Uncharacterized protein</fullName>
    </submittedName>
</protein>
<gene>
    <name evidence="2" type="ORF">B0I35DRAFT_263684</name>
</gene>
<evidence type="ECO:0000256" key="1">
    <source>
        <dbReference type="SAM" id="MobiDB-lite"/>
    </source>
</evidence>
<name>A0A8K0STB6_9HYPO</name>
<proteinExistence type="predicted"/>
<evidence type="ECO:0000313" key="2">
    <source>
        <dbReference type="EMBL" id="KAH7316789.1"/>
    </source>
</evidence>
<feature type="compositionally biased region" description="Polar residues" evidence="1">
    <location>
        <begin position="77"/>
        <end position="95"/>
    </location>
</feature>
<dbReference type="EMBL" id="JAGPNK010000008">
    <property type="protein sequence ID" value="KAH7316789.1"/>
    <property type="molecule type" value="Genomic_DNA"/>
</dbReference>
<keyword evidence="3" id="KW-1185">Reference proteome</keyword>
<feature type="compositionally biased region" description="Polar residues" evidence="1">
    <location>
        <begin position="36"/>
        <end position="48"/>
    </location>
</feature>
<accession>A0A8K0STB6</accession>
<comment type="caution">
    <text evidence="2">The sequence shown here is derived from an EMBL/GenBank/DDBJ whole genome shotgun (WGS) entry which is preliminary data.</text>
</comment>
<reference evidence="2" key="1">
    <citation type="journal article" date="2021" name="Nat. Commun.">
        <title>Genetic determinants of endophytism in the Arabidopsis root mycobiome.</title>
        <authorList>
            <person name="Mesny F."/>
            <person name="Miyauchi S."/>
            <person name="Thiergart T."/>
            <person name="Pickel B."/>
            <person name="Atanasova L."/>
            <person name="Karlsson M."/>
            <person name="Huettel B."/>
            <person name="Barry K.W."/>
            <person name="Haridas S."/>
            <person name="Chen C."/>
            <person name="Bauer D."/>
            <person name="Andreopoulos W."/>
            <person name="Pangilinan J."/>
            <person name="LaButti K."/>
            <person name="Riley R."/>
            <person name="Lipzen A."/>
            <person name="Clum A."/>
            <person name="Drula E."/>
            <person name="Henrissat B."/>
            <person name="Kohler A."/>
            <person name="Grigoriev I.V."/>
            <person name="Martin F.M."/>
            <person name="Hacquard S."/>
        </authorList>
    </citation>
    <scope>NUCLEOTIDE SEQUENCE</scope>
    <source>
        <strain evidence="2">MPI-CAGE-CH-0235</strain>
    </source>
</reference>
<dbReference type="OrthoDB" id="4897974at2759"/>
<evidence type="ECO:0000313" key="3">
    <source>
        <dbReference type="Proteomes" id="UP000813444"/>
    </source>
</evidence>